<dbReference type="Proteomes" id="UP001157502">
    <property type="component" value="Chromosome 13"/>
</dbReference>
<proteinExistence type="predicted"/>
<protein>
    <submittedName>
        <fullName evidence="1">Uncharacterized protein</fullName>
    </submittedName>
</protein>
<accession>A0ACC2GG81</accession>
<sequence>MGGNNSSHNAFEDEGDQVTFVKGIRLTDKVIHRMREERQAAQKSVHPHPTTPAAQLLTEQLATTTTSAHTVEHLAPRLLDPPPSTQPAYPLLPVQPVKLTPPPPVTFVAAPPAPPKVPAPAVESAGPPLPKEPVVLATPLLSPIKPEVVATPSTRPVEAEVLPQVAEPVVLSPAVESDVIPASPPSAEAVVSSPPFVDASVLSFMDDPVVLPMPGRIEREVVPTPVESAVPTAVVKEAPVVEPAILPAPPAVVAPPPGDVVLLKPPPVEPLTIHSPPVAPPRSTPRVLDHTPEPIVAELQAPTRQLMELATTSSTQTACEQADLLPRVEPSYPPPPMASEESTASEEPTSSEEPRVSVPLPQLVDDDDDAIPTVASVTALTPALPAQPSPVVDEEELRRQIQAELTKDLEEEMKRKRQELLKQLDEVKVAARVQAQAVAQLRVQEEVQKIRSLEKAAQSDRLKEAFATERMISKDEKLMAQLYWIELKAQKLEEKEKQLNKQDLMHKEHVARLEEKNAQFFKVTTENFNKGREEVHHTFRRVNIKPVCSDLQTQVLQCYRVNSGQTLVCSGLANLYMQCVDSHKKTKSTGLPESVPVASTRHRTPPIGAVDPAVCWFLCGGLKEHQTPARCRLLSFKKHHT</sequence>
<comment type="caution">
    <text evidence="1">The sequence shown here is derived from an EMBL/GenBank/DDBJ whole genome shotgun (WGS) entry which is preliminary data.</text>
</comment>
<reference evidence="1" key="1">
    <citation type="submission" date="2021-05" db="EMBL/GenBank/DDBJ databases">
        <authorList>
            <person name="Pan Q."/>
            <person name="Jouanno E."/>
            <person name="Zahm M."/>
            <person name="Klopp C."/>
            <person name="Cabau C."/>
            <person name="Louis A."/>
            <person name="Berthelot C."/>
            <person name="Parey E."/>
            <person name="Roest Crollius H."/>
            <person name="Montfort J."/>
            <person name="Robinson-Rechavi M."/>
            <person name="Bouchez O."/>
            <person name="Lampietro C."/>
            <person name="Lopez Roques C."/>
            <person name="Donnadieu C."/>
            <person name="Postlethwait J."/>
            <person name="Bobe J."/>
            <person name="Dillon D."/>
            <person name="Chandos A."/>
            <person name="von Hippel F."/>
            <person name="Guiguen Y."/>
        </authorList>
    </citation>
    <scope>NUCLEOTIDE SEQUENCE</scope>
    <source>
        <strain evidence="1">YG-Jan2019</strain>
    </source>
</reference>
<dbReference type="EMBL" id="CM055740">
    <property type="protein sequence ID" value="KAJ8002649.1"/>
    <property type="molecule type" value="Genomic_DNA"/>
</dbReference>
<keyword evidence="2" id="KW-1185">Reference proteome</keyword>
<evidence type="ECO:0000313" key="1">
    <source>
        <dbReference type="EMBL" id="KAJ8002649.1"/>
    </source>
</evidence>
<evidence type="ECO:0000313" key="2">
    <source>
        <dbReference type="Proteomes" id="UP001157502"/>
    </source>
</evidence>
<gene>
    <name evidence="1" type="ORF">DPEC_G00161090</name>
</gene>
<organism evidence="1 2">
    <name type="scientific">Dallia pectoralis</name>
    <name type="common">Alaska blackfish</name>
    <dbReference type="NCBI Taxonomy" id="75939"/>
    <lineage>
        <taxon>Eukaryota</taxon>
        <taxon>Metazoa</taxon>
        <taxon>Chordata</taxon>
        <taxon>Craniata</taxon>
        <taxon>Vertebrata</taxon>
        <taxon>Euteleostomi</taxon>
        <taxon>Actinopterygii</taxon>
        <taxon>Neopterygii</taxon>
        <taxon>Teleostei</taxon>
        <taxon>Protacanthopterygii</taxon>
        <taxon>Esociformes</taxon>
        <taxon>Umbridae</taxon>
        <taxon>Dallia</taxon>
    </lineage>
</organism>
<name>A0ACC2GG81_DALPE</name>